<feature type="compositionally biased region" description="Basic and acidic residues" evidence="2">
    <location>
        <begin position="705"/>
        <end position="719"/>
    </location>
</feature>
<evidence type="ECO:0000313" key="6">
    <source>
        <dbReference type="EMBL" id="CAL6104875.1"/>
    </source>
</evidence>
<dbReference type="Proteomes" id="UP001642409">
    <property type="component" value="Unassembled WGS sequence"/>
</dbReference>
<organism evidence="4">
    <name type="scientific">Hexamita inflata</name>
    <dbReference type="NCBI Taxonomy" id="28002"/>
    <lineage>
        <taxon>Eukaryota</taxon>
        <taxon>Metamonada</taxon>
        <taxon>Diplomonadida</taxon>
        <taxon>Hexamitidae</taxon>
        <taxon>Hexamitinae</taxon>
        <taxon>Hexamita</taxon>
    </lineage>
</organism>
<evidence type="ECO:0000256" key="1">
    <source>
        <dbReference type="SAM" id="Coils"/>
    </source>
</evidence>
<gene>
    <name evidence="4" type="ORF">HINF_LOCUS45456</name>
    <name evidence="3" type="ORF">HINF_LOCUS6167</name>
    <name evidence="5" type="ORF">HINF_LOCUS68282</name>
    <name evidence="6" type="ORF">HINF_LOCUS72992</name>
</gene>
<feature type="coiled-coil region" evidence="1">
    <location>
        <begin position="508"/>
        <end position="538"/>
    </location>
</feature>
<dbReference type="Gene3D" id="1.25.40.20">
    <property type="entry name" value="Ankyrin repeat-containing domain"/>
    <property type="match status" value="1"/>
</dbReference>
<evidence type="ECO:0000313" key="3">
    <source>
        <dbReference type="EMBL" id="CAI9918522.1"/>
    </source>
</evidence>
<evidence type="ECO:0000256" key="2">
    <source>
        <dbReference type="SAM" id="MobiDB-lite"/>
    </source>
</evidence>
<feature type="coiled-coil region" evidence="1">
    <location>
        <begin position="593"/>
        <end position="637"/>
    </location>
</feature>
<name>A0AA86QEK6_9EUKA</name>
<dbReference type="AlphaFoldDB" id="A0AA86QEK6"/>
<dbReference type="EMBL" id="CAXDID020000482">
    <property type="protein sequence ID" value="CAL6096128.1"/>
    <property type="molecule type" value="Genomic_DNA"/>
</dbReference>
<reference evidence="4" key="1">
    <citation type="submission" date="2023-06" db="EMBL/GenBank/DDBJ databases">
        <authorList>
            <person name="Kurt Z."/>
        </authorList>
    </citation>
    <scope>NUCLEOTIDE SEQUENCE</scope>
</reference>
<evidence type="ECO:0000313" key="7">
    <source>
        <dbReference type="Proteomes" id="UP001642409"/>
    </source>
</evidence>
<dbReference type="EMBL" id="CATOUU010000894">
    <property type="protein sequence ID" value="CAI9957811.1"/>
    <property type="molecule type" value="Genomic_DNA"/>
</dbReference>
<feature type="region of interest" description="Disordered" evidence="2">
    <location>
        <begin position="704"/>
        <end position="729"/>
    </location>
</feature>
<evidence type="ECO:0000313" key="5">
    <source>
        <dbReference type="EMBL" id="CAL6096128.1"/>
    </source>
</evidence>
<accession>A0AA86QEK6</accession>
<dbReference type="EMBL" id="CATOUU010000159">
    <property type="protein sequence ID" value="CAI9918522.1"/>
    <property type="molecule type" value="Genomic_DNA"/>
</dbReference>
<feature type="compositionally biased region" description="Acidic residues" evidence="2">
    <location>
        <begin position="720"/>
        <end position="729"/>
    </location>
</feature>
<keyword evidence="7" id="KW-1185">Reference proteome</keyword>
<reference evidence="5 7" key="2">
    <citation type="submission" date="2024-07" db="EMBL/GenBank/DDBJ databases">
        <authorList>
            <person name="Akdeniz Z."/>
        </authorList>
    </citation>
    <scope>NUCLEOTIDE SEQUENCE [LARGE SCALE GENOMIC DNA]</scope>
</reference>
<keyword evidence="1" id="KW-0175">Coiled coil</keyword>
<evidence type="ECO:0000313" key="4">
    <source>
        <dbReference type="EMBL" id="CAI9957811.1"/>
    </source>
</evidence>
<proteinExistence type="predicted"/>
<sequence>MGAAQTQSWFTACSTDDIDQIKKYHKYFIKKRDERATKDNIMQGYTGLLYGTFNNAVNVVQFLFPLEYQLYTTTEIIMPNEFDTTKHNYIKVSASVLQVAIAKGNVEIAQWILEQITNNDQYKVLRNHVDISHKNSLCYIVEMNQSSIFTLFKSFAQYYIIEELACSDLNIMQLAIQHDSERIFRLFVALSSLKQFTHVFLQQIKTINWNQLKQIISEAQYSKYNQIFESVQNEIPQWVKDIANQIVVPEKYKEPEPSDNQQLDNVQEDVKKEQPHQIATEEKAHIEEKNDSITDSQIKYELQQSAQALLNSIAGMANGIKNASKSKVDDSEDSFENYLKDSVRPANIGAEPLSPLVNTSKNIFEQYQESLLNQQPLFTSVQHKSDVPAIQQRHDSNVFCEDYENSKPIWSKMDHLRKDSFYCQSLEEATQQLSPQKVEKSEDKFFEPKRNVLLSMNDSMSGSFTHPNLMSSYVSNVQSPLVQGKEDKRTEDVTAEKTTDFIFEKKIKEDENQMIKDQKDQKDENKEMKEEMQNKLEVLEEPMFVRIIANDVEKEQTEQLHENKEIVSNTKQQEPQFELNVEQTQIIATIMQNEAVAKMVDAIQEHIKDLETKQQEIEQKNIQLEDIDKNLLEISQDESPEKIDVTPQKVIEKKQDIPVAKPPTQADDDEYYYYSDEEEDKKPALNKNIKKPISDLEDYYYYYSDDVKPPKQNTKKEVQNDDEYYYYDD</sequence>
<comment type="caution">
    <text evidence="4">The sequence shown here is derived from an EMBL/GenBank/DDBJ whole genome shotgun (WGS) entry which is preliminary data.</text>
</comment>
<dbReference type="InterPro" id="IPR036770">
    <property type="entry name" value="Ankyrin_rpt-contain_sf"/>
</dbReference>
<protein>
    <submittedName>
        <fullName evidence="4">Ankyrin repeat protein 1</fullName>
    </submittedName>
    <submittedName>
        <fullName evidence="5">Ankyrin_repeat protein 1</fullName>
    </submittedName>
</protein>
<dbReference type="EMBL" id="CAXDID020000589">
    <property type="protein sequence ID" value="CAL6104875.1"/>
    <property type="molecule type" value="Genomic_DNA"/>
</dbReference>
<dbReference type="SUPFAM" id="SSF48403">
    <property type="entry name" value="Ankyrin repeat"/>
    <property type="match status" value="1"/>
</dbReference>